<evidence type="ECO:0000259" key="2">
    <source>
        <dbReference type="Pfam" id="PF00432"/>
    </source>
</evidence>
<dbReference type="InterPro" id="IPR008930">
    <property type="entry name" value="Terpenoid_cyclase/PrenylTrfase"/>
</dbReference>
<keyword evidence="3" id="KW-0808">Transferase</keyword>
<dbReference type="UniPathway" id="UPA00337"/>
<sequence length="476" mass="52533">MIPFPTKTPDPIPSAGRARSWSLGVIPVKPTTCGSSPRCTLTRDAHRSLLVHDGPVTEHRAWWLSRACCRRTTTVPWWFPPCRARDQLPSPPRSATPRHSIRRSYRISPRSCRPTLECRPFECRPFGCRLFSVLFWLLAFLLAEAGTVAGQSPPRAVETSGQRLVTAETQQAIDRGLAFLAARQHPDGSFGSGSVYRRNVAVTALAGMAFLAAGHTPGKGAYGGNVELALDFILSCSDSSGYIIHRDSASHGPMYGHGFATLFLAEVYGMSPRDDVRTKLKAAVQLIINSQNREGGWRYEPDGKDADVSVTVCQMMALRAARNCGIAVPKATVDQCVAYVLSCQNKADGGFNYQRGPPRSAFPRSAAAVVALNSAGIYDSPELQQALAYLAQHQPQGDVLKYEPHYFYGHYYAVQAMWHAGGKRWENWYQAIRDELLARQLPDGSWPDSLVNNEYGTAMACLILQMPNNYLPIFQR</sequence>
<keyword evidence="1" id="KW-0677">Repeat</keyword>
<organism evidence="3">
    <name type="scientific">Schlesneria paludicola</name>
    <dbReference type="NCBI Taxonomy" id="360056"/>
    <lineage>
        <taxon>Bacteria</taxon>
        <taxon>Pseudomonadati</taxon>
        <taxon>Planctomycetota</taxon>
        <taxon>Planctomycetia</taxon>
        <taxon>Planctomycetales</taxon>
        <taxon>Planctomycetaceae</taxon>
        <taxon>Schlesneria</taxon>
    </lineage>
</organism>
<reference evidence="3" key="1">
    <citation type="journal article" date="2020" name="mSystems">
        <title>Genome- and Community-Level Interaction Insights into Carbon Utilization and Element Cycling Functions of Hydrothermarchaeota in Hydrothermal Sediment.</title>
        <authorList>
            <person name="Zhou Z."/>
            <person name="Liu Y."/>
            <person name="Xu W."/>
            <person name="Pan J."/>
            <person name="Luo Z.H."/>
            <person name="Li M."/>
        </authorList>
    </citation>
    <scope>NUCLEOTIDE SEQUENCE [LARGE SCALE GENOMIC DNA]</scope>
    <source>
        <strain evidence="3">SpSt-508</strain>
    </source>
</reference>
<dbReference type="Gene3D" id="1.50.10.20">
    <property type="match status" value="3"/>
</dbReference>
<evidence type="ECO:0000313" key="3">
    <source>
        <dbReference type="EMBL" id="HGT38867.1"/>
    </source>
</evidence>
<proteinExistence type="predicted"/>
<dbReference type="GO" id="GO:0016740">
    <property type="term" value="F:transferase activity"/>
    <property type="evidence" value="ECO:0007669"/>
    <property type="project" value="UniProtKB-KW"/>
</dbReference>
<dbReference type="SUPFAM" id="SSF48239">
    <property type="entry name" value="Terpenoid cyclases/Protein prenyltransferases"/>
    <property type="match status" value="2"/>
</dbReference>
<dbReference type="CDD" id="cd00688">
    <property type="entry name" value="ISOPREN_C2_like"/>
    <property type="match status" value="1"/>
</dbReference>
<dbReference type="EMBL" id="DSVQ01000012">
    <property type="protein sequence ID" value="HGT38867.1"/>
    <property type="molecule type" value="Genomic_DNA"/>
</dbReference>
<protein>
    <submittedName>
        <fullName evidence="3">Prenyltransferase</fullName>
    </submittedName>
</protein>
<accession>A0A7C4QMJ0</accession>
<name>A0A7C4QMJ0_9PLAN</name>
<dbReference type="InterPro" id="IPR001330">
    <property type="entry name" value="Prenyltrans"/>
</dbReference>
<feature type="domain" description="Prenyltransferase alpha-alpha toroid" evidence="2">
    <location>
        <begin position="170"/>
        <end position="352"/>
    </location>
</feature>
<evidence type="ECO:0000256" key="1">
    <source>
        <dbReference type="ARBA" id="ARBA00022737"/>
    </source>
</evidence>
<dbReference type="AlphaFoldDB" id="A0A7C4QMJ0"/>
<gene>
    <name evidence="3" type="ORF">ENS64_06325</name>
</gene>
<dbReference type="Pfam" id="PF00432">
    <property type="entry name" value="Prenyltrans"/>
    <property type="match status" value="1"/>
</dbReference>
<comment type="caution">
    <text evidence="3">The sequence shown here is derived from an EMBL/GenBank/DDBJ whole genome shotgun (WGS) entry which is preliminary data.</text>
</comment>